<feature type="domain" description="RWD" evidence="3">
    <location>
        <begin position="342"/>
        <end position="424"/>
    </location>
</feature>
<dbReference type="SUPFAM" id="SSF81321">
    <property type="entry name" value="Family A G protein-coupled receptor-like"/>
    <property type="match status" value="1"/>
</dbReference>
<keyword evidence="6" id="KW-1185">Reference proteome</keyword>
<evidence type="ECO:0000256" key="2">
    <source>
        <dbReference type="SAM" id="Phobius"/>
    </source>
</evidence>
<dbReference type="STRING" id="36087.A0A077Z1E7"/>
<feature type="transmembrane region" description="Helical" evidence="2">
    <location>
        <begin position="53"/>
        <end position="79"/>
    </location>
</feature>
<dbReference type="InterPro" id="IPR010541">
    <property type="entry name" value="Prp3_C"/>
</dbReference>
<sequence>MSGILRQAMHRSVLLCVLFPVGDATWCWISAFSKDHERIPILCDYMETVGSLYAVYHVCVVSIVGAVSIAVYVAALILLMRRKSSSSGVRAVQIRREAAVMKQVLFIVLVTFLFLSMPNIIEMLSILEQVNVSLSENVWFMQHVGFSIAAMYKIVADISLRQAIRRAVKDVMFLMPKTIKRIHWYGINVPLLVYGVKQIRCPIGFLKKSITSDCCNASQVKMEESPQVRSTPIDLGAIQGGISLQLLKEGTAQEKSQFASRNSQEDEAELEASPETVAEIKSDPTTDHASSSEQAGEHNSSSEQPEAHVEEHIFSGQGEVQIDENALNSVRQYIAANGSIPETPKPLDIFFHLEGVGKLGEMEVQVELPLNYPLLRPPSMFARCKTLTGNQVSFLNTALREQIAKVFSQCPVLYDILLWLDENAQLILETASVGQTVVKDEFSNVHPSVDNLGRFWIYSHHIYNKEKRKGILAMSKEFDLSGFCLPGRPGIICVEGMRSDCQRFWERIRSWTWKRILLKHHELAVVEADITLEAQLAAFRKFNSFSEVAFISHNGRGREVHMNLGDFYAFLVEHNCAHIFPMYFGVHGQCK</sequence>
<protein>
    <submittedName>
        <fullName evidence="5">RWD and DUF1115 domain containing protein</fullName>
    </submittedName>
</protein>
<dbReference type="Pfam" id="PF05773">
    <property type="entry name" value="RWD"/>
    <property type="match status" value="1"/>
</dbReference>
<dbReference type="AlphaFoldDB" id="A0A077Z1E7"/>
<keyword evidence="2" id="KW-0812">Transmembrane</keyword>
<dbReference type="Pfam" id="PF06544">
    <property type="entry name" value="Prp3_C"/>
    <property type="match status" value="1"/>
</dbReference>
<keyword evidence="2" id="KW-0472">Membrane</keyword>
<gene>
    <name evidence="5" type="ORF">TTRE_0000217001</name>
</gene>
<feature type="transmembrane region" description="Helical" evidence="2">
    <location>
        <begin position="12"/>
        <end position="33"/>
    </location>
</feature>
<feature type="region of interest" description="Disordered" evidence="1">
    <location>
        <begin position="253"/>
        <end position="309"/>
    </location>
</feature>
<organism evidence="5 6">
    <name type="scientific">Trichuris trichiura</name>
    <name type="common">Whipworm</name>
    <name type="synonym">Trichocephalus trichiurus</name>
    <dbReference type="NCBI Taxonomy" id="36087"/>
    <lineage>
        <taxon>Eukaryota</taxon>
        <taxon>Metazoa</taxon>
        <taxon>Ecdysozoa</taxon>
        <taxon>Nematoda</taxon>
        <taxon>Enoplea</taxon>
        <taxon>Dorylaimia</taxon>
        <taxon>Trichinellida</taxon>
        <taxon>Trichuridae</taxon>
        <taxon>Trichuris</taxon>
    </lineage>
</organism>
<feature type="compositionally biased region" description="Polar residues" evidence="1">
    <location>
        <begin position="253"/>
        <end position="262"/>
    </location>
</feature>
<evidence type="ECO:0000259" key="4">
    <source>
        <dbReference type="Pfam" id="PF06544"/>
    </source>
</evidence>
<feature type="transmembrane region" description="Helical" evidence="2">
    <location>
        <begin position="100"/>
        <end position="118"/>
    </location>
</feature>
<reference evidence="5" key="2">
    <citation type="submission" date="2014-03" db="EMBL/GenBank/DDBJ databases">
        <title>The whipworm genome and dual-species transcriptomics of an intimate host-pathogen interaction.</title>
        <authorList>
            <person name="Foth B.J."/>
            <person name="Tsai I.J."/>
            <person name="Reid A.J."/>
            <person name="Bancroft A.J."/>
            <person name="Nichol S."/>
            <person name="Tracey A."/>
            <person name="Holroyd N."/>
            <person name="Cotton J.A."/>
            <person name="Stanley E.J."/>
            <person name="Zarowiecki M."/>
            <person name="Liu J.Z."/>
            <person name="Huckvale T."/>
            <person name="Cooper P.J."/>
            <person name="Grencis R.K."/>
            <person name="Berriman M."/>
        </authorList>
    </citation>
    <scope>NUCLEOTIDE SEQUENCE [LARGE SCALE GENOMIC DNA]</scope>
</reference>
<dbReference type="OrthoDB" id="432412at2759"/>
<keyword evidence="2" id="KW-1133">Transmembrane helix</keyword>
<name>A0A077Z1E7_TRITR</name>
<proteinExistence type="predicted"/>
<dbReference type="EMBL" id="HG805872">
    <property type="protein sequence ID" value="CDW53901.1"/>
    <property type="molecule type" value="Genomic_DNA"/>
</dbReference>
<dbReference type="CDD" id="cd24163">
    <property type="entry name" value="RWDD2_C"/>
    <property type="match status" value="1"/>
</dbReference>
<feature type="domain" description="Small nuclear ribonucleoprotein Prp3 C-terminal" evidence="4">
    <location>
        <begin position="456"/>
        <end position="519"/>
    </location>
</feature>
<evidence type="ECO:0000256" key="1">
    <source>
        <dbReference type="SAM" id="MobiDB-lite"/>
    </source>
</evidence>
<feature type="compositionally biased region" description="Polar residues" evidence="1">
    <location>
        <begin position="287"/>
        <end position="304"/>
    </location>
</feature>
<dbReference type="InterPro" id="IPR059181">
    <property type="entry name" value="RWDD2A-B_C"/>
</dbReference>
<evidence type="ECO:0000313" key="6">
    <source>
        <dbReference type="Proteomes" id="UP000030665"/>
    </source>
</evidence>
<dbReference type="SUPFAM" id="SSF54495">
    <property type="entry name" value="UBC-like"/>
    <property type="match status" value="1"/>
</dbReference>
<accession>A0A077Z1E7</accession>
<evidence type="ECO:0000313" key="5">
    <source>
        <dbReference type="EMBL" id="CDW53901.1"/>
    </source>
</evidence>
<dbReference type="Gene3D" id="3.10.110.10">
    <property type="entry name" value="Ubiquitin Conjugating Enzyme"/>
    <property type="match status" value="1"/>
</dbReference>
<dbReference type="InterPro" id="IPR006575">
    <property type="entry name" value="RWD_dom"/>
</dbReference>
<dbReference type="InterPro" id="IPR016135">
    <property type="entry name" value="UBQ-conjugating_enzyme/RWD"/>
</dbReference>
<dbReference type="PANTHER" id="PTHR15955:SF8">
    <property type="entry name" value="RWD DOMAIN-CONTAINING PROTEIN 2B-RELATED"/>
    <property type="match status" value="1"/>
</dbReference>
<dbReference type="PANTHER" id="PTHR15955">
    <property type="entry name" value="RWD DOMAIN CONTAINING PROTEIN 2"/>
    <property type="match status" value="1"/>
</dbReference>
<evidence type="ECO:0000259" key="3">
    <source>
        <dbReference type="Pfam" id="PF05773"/>
    </source>
</evidence>
<dbReference type="Proteomes" id="UP000030665">
    <property type="component" value="Unassembled WGS sequence"/>
</dbReference>
<reference evidence="5" key="1">
    <citation type="submission" date="2014-01" db="EMBL/GenBank/DDBJ databases">
        <authorList>
            <person name="Aslett M."/>
        </authorList>
    </citation>
    <scope>NUCLEOTIDE SEQUENCE</scope>
</reference>
<dbReference type="InterPro" id="IPR017359">
    <property type="entry name" value="Phi-like"/>
</dbReference>